<dbReference type="PANTHER" id="PTHR47892:SF1">
    <property type="entry name" value="UNIVERSAL STRESS PROTEIN E"/>
    <property type="match status" value="1"/>
</dbReference>
<comment type="caution">
    <text evidence="6">The sequence shown here is derived from an EMBL/GenBank/DDBJ whole genome shotgun (WGS) entry which is preliminary data.</text>
</comment>
<comment type="similarity">
    <text evidence="2">Belongs to the universal stress protein A family.</text>
</comment>
<comment type="subcellular location">
    <subcellularLocation>
        <location evidence="1">Cytoplasm</location>
    </subcellularLocation>
</comment>
<dbReference type="PANTHER" id="PTHR47892">
    <property type="entry name" value="UNIVERSAL STRESS PROTEIN E"/>
    <property type="match status" value="1"/>
</dbReference>
<accession>A0ABD3YDG3</accession>
<dbReference type="GO" id="GO:0005737">
    <property type="term" value="C:cytoplasm"/>
    <property type="evidence" value="ECO:0007669"/>
    <property type="project" value="UniProtKB-SubCell"/>
</dbReference>
<evidence type="ECO:0000256" key="1">
    <source>
        <dbReference type="ARBA" id="ARBA00004496"/>
    </source>
</evidence>
<dbReference type="InterPro" id="IPR006015">
    <property type="entry name" value="Universal_stress_UspA"/>
</dbReference>
<dbReference type="AlphaFoldDB" id="A0ABD3YDG3"/>
<evidence type="ECO:0000256" key="4">
    <source>
        <dbReference type="ARBA" id="ARBA00037131"/>
    </source>
</evidence>
<gene>
    <name evidence="6" type="ORF">DC53_03720</name>
</gene>
<reference evidence="6 7" key="1">
    <citation type="submission" date="2014-04" db="EMBL/GenBank/DDBJ databases">
        <title>Pseudoalteromonas galatheae sp. nov., isolated from a deep-sea polychaete near Canal Concepcion, Chile.</title>
        <authorList>
            <person name="Machado H.R."/>
            <person name="Gram L."/>
            <person name="Vynne N.G."/>
        </authorList>
    </citation>
    <scope>NUCLEOTIDE SEQUENCE [LARGE SCALE GENOMIC DNA]</scope>
    <source>
        <strain evidence="6 7">KMM216</strain>
    </source>
</reference>
<evidence type="ECO:0000313" key="7">
    <source>
        <dbReference type="Proteomes" id="UP000027154"/>
    </source>
</evidence>
<keyword evidence="3" id="KW-0963">Cytoplasm</keyword>
<dbReference type="SUPFAM" id="SSF52402">
    <property type="entry name" value="Adenine nucleotide alpha hydrolases-like"/>
    <property type="match status" value="2"/>
</dbReference>
<protein>
    <recommendedName>
        <fullName evidence="5">UspA domain-containing protein</fullName>
    </recommendedName>
</protein>
<dbReference type="EMBL" id="JJNZ01000009">
    <property type="protein sequence ID" value="KDC52784.1"/>
    <property type="molecule type" value="Genomic_DNA"/>
</dbReference>
<dbReference type="PRINTS" id="PR01438">
    <property type="entry name" value="UNVRSLSTRESS"/>
</dbReference>
<evidence type="ECO:0000256" key="2">
    <source>
        <dbReference type="ARBA" id="ARBA00008791"/>
    </source>
</evidence>
<sequence>MDKKKLLVLIDSVNCAKTALLHAKQKALQDSKHIDIVAFSYEDTGNILFSLSPEQVLAIQDKQLSLLRATLEPLLKKELTDCEYTFQTVWHESPEQWLNNEINATNYDMAIKTRHIDAQTQFSELDWQLIRFSPIPLYLAADNKWRNNCNVLAALDLGSEKASKHQLNKAIINCGLDYANSEGCEFYACYTVHVSPILRDLGIVFSDEQVLNAFEKLPALQRDLINEYNLRDKLHIKAGLAEQVIPSLAAKLDAELVIIGSVGNVGIKGKLIGNTAEKIMRLLKTDLLILPPTQFNTNFLN</sequence>
<evidence type="ECO:0000313" key="6">
    <source>
        <dbReference type="EMBL" id="KDC52784.1"/>
    </source>
</evidence>
<comment type="function">
    <text evidence="4">Required for resistance to DNA-damaging agents.</text>
</comment>
<evidence type="ECO:0000259" key="5">
    <source>
        <dbReference type="Pfam" id="PF00582"/>
    </source>
</evidence>
<proteinExistence type="inferred from homology"/>
<organism evidence="6 7">
    <name type="scientific">Pseudoalteromonas fuliginea</name>
    <dbReference type="NCBI Taxonomy" id="1872678"/>
    <lineage>
        <taxon>Bacteria</taxon>
        <taxon>Pseudomonadati</taxon>
        <taxon>Pseudomonadota</taxon>
        <taxon>Gammaproteobacteria</taxon>
        <taxon>Alteromonadales</taxon>
        <taxon>Pseudoalteromonadaceae</taxon>
        <taxon>Pseudoalteromonas</taxon>
    </lineage>
</organism>
<dbReference type="Gene3D" id="3.40.50.12370">
    <property type="match status" value="1"/>
</dbReference>
<dbReference type="InterPro" id="IPR006016">
    <property type="entry name" value="UspA"/>
</dbReference>
<name>A0ABD3YDG3_9GAMM</name>
<dbReference type="Proteomes" id="UP000027154">
    <property type="component" value="Unassembled WGS sequence"/>
</dbReference>
<feature type="domain" description="UspA" evidence="5">
    <location>
        <begin position="166"/>
        <end position="291"/>
    </location>
</feature>
<evidence type="ECO:0000256" key="3">
    <source>
        <dbReference type="ARBA" id="ARBA00022490"/>
    </source>
</evidence>
<dbReference type="Pfam" id="PF00582">
    <property type="entry name" value="Usp"/>
    <property type="match status" value="1"/>
</dbReference>
<dbReference type="RefSeq" id="WP_033028618.1">
    <property type="nucleotide sequence ID" value="NZ_JJNZ01000009.1"/>
</dbReference>